<accession>A0A222Z1X5</accession>
<evidence type="ECO:0000313" key="1">
    <source>
        <dbReference type="EMBL" id="ASR78163.1"/>
    </source>
</evidence>
<name>A0A222Z1X5_9CAUD</name>
<protein>
    <submittedName>
        <fullName evidence="1">Uncharacterized protein</fullName>
    </submittedName>
</protein>
<gene>
    <name evidence="1" type="ORF">SEA_FRANZY_62</name>
</gene>
<proteinExistence type="predicted"/>
<dbReference type="Proteomes" id="UP000224797">
    <property type="component" value="Genome"/>
</dbReference>
<dbReference type="EMBL" id="MF377442">
    <property type="protein sequence ID" value="ASR78163.1"/>
    <property type="molecule type" value="Genomic_DNA"/>
</dbReference>
<reference evidence="1 2" key="1">
    <citation type="submission" date="2017-06" db="EMBL/GenBank/DDBJ databases">
        <authorList>
            <person name="Merlino C.O."/>
            <person name="Carpenter B.S."/>
            <person name="Henry M.A."/>
            <person name="Collins S.F."/>
            <person name="Annamarie G.E."/>
            <person name="Habdas M.E."/>
            <person name="Hartwell M.C."/>
            <person name="Williams K.C."/>
            <person name="Lee-Soety J.Y."/>
            <person name="Klyczek K."/>
            <person name="Garlena R.A."/>
            <person name="Russell D.A."/>
            <person name="Pope W.H."/>
            <person name="Jacobs-Sera D."/>
            <person name="Hendrix R.W."/>
            <person name="Hatfull G.F."/>
        </authorList>
    </citation>
    <scope>NUCLEOTIDE SEQUENCE [LARGE SCALE GENOMIC DNA]</scope>
</reference>
<sequence>MKDQQIFIVEGISERGGWEVLFESTDPATIFSDSLKLSMERKSMRSTALYGADAEAYIAMQAVPKSAPAERQGKRVPRIGDPVVYYQGSMKRIVPAFINRVFHTVDPETDMKQVGLFIMWPDREDSIPPTGYRPYSAELSSGCWSWPDAVPDAL</sequence>
<organism evidence="1 2">
    <name type="scientific">Arthrobacter phage Franzy</name>
    <dbReference type="NCBI Taxonomy" id="2024007"/>
    <lineage>
        <taxon>Viruses</taxon>
        <taxon>Duplodnaviria</taxon>
        <taxon>Heunggongvirae</taxon>
        <taxon>Uroviricota</taxon>
        <taxon>Caudoviricetes</taxon>
        <taxon>Berryhillviridae</taxon>
        <taxon>Jawnskivirus</taxon>
        <taxon>Jawnskivirus brent</taxon>
        <taxon>Marthavirus brent</taxon>
    </lineage>
</organism>
<evidence type="ECO:0000313" key="2">
    <source>
        <dbReference type="Proteomes" id="UP000224797"/>
    </source>
</evidence>